<dbReference type="AlphaFoldDB" id="A0A4Y2I0V0"/>
<reference evidence="2 3" key="1">
    <citation type="journal article" date="2019" name="Sci. Rep.">
        <title>Orb-weaving spider Araneus ventricosus genome elucidates the spidroin gene catalogue.</title>
        <authorList>
            <person name="Kono N."/>
            <person name="Nakamura H."/>
            <person name="Ohtoshi R."/>
            <person name="Moran D.A.P."/>
            <person name="Shinohara A."/>
            <person name="Yoshida Y."/>
            <person name="Fujiwara M."/>
            <person name="Mori M."/>
            <person name="Tomita M."/>
            <person name="Arakawa K."/>
        </authorList>
    </citation>
    <scope>NUCLEOTIDE SEQUENCE [LARGE SCALE GENOMIC DNA]</scope>
</reference>
<evidence type="ECO:0000313" key="3">
    <source>
        <dbReference type="Proteomes" id="UP000499080"/>
    </source>
</evidence>
<keyword evidence="3" id="KW-1185">Reference proteome</keyword>
<feature type="compositionally biased region" description="Polar residues" evidence="1">
    <location>
        <begin position="61"/>
        <end position="81"/>
    </location>
</feature>
<dbReference type="EMBL" id="BGPR01002291">
    <property type="protein sequence ID" value="GBM71102.1"/>
    <property type="molecule type" value="Genomic_DNA"/>
</dbReference>
<dbReference type="Proteomes" id="UP000499080">
    <property type="component" value="Unassembled WGS sequence"/>
</dbReference>
<organism evidence="2 3">
    <name type="scientific">Araneus ventricosus</name>
    <name type="common">Orbweaver spider</name>
    <name type="synonym">Epeira ventricosa</name>
    <dbReference type="NCBI Taxonomy" id="182803"/>
    <lineage>
        <taxon>Eukaryota</taxon>
        <taxon>Metazoa</taxon>
        <taxon>Ecdysozoa</taxon>
        <taxon>Arthropoda</taxon>
        <taxon>Chelicerata</taxon>
        <taxon>Arachnida</taxon>
        <taxon>Araneae</taxon>
        <taxon>Araneomorphae</taxon>
        <taxon>Entelegynae</taxon>
        <taxon>Araneoidea</taxon>
        <taxon>Araneidae</taxon>
        <taxon>Araneus</taxon>
    </lineage>
</organism>
<protein>
    <submittedName>
        <fullName evidence="2">Uncharacterized protein</fullName>
    </submittedName>
</protein>
<accession>A0A4Y2I0V0</accession>
<feature type="region of interest" description="Disordered" evidence="1">
    <location>
        <begin position="53"/>
        <end position="83"/>
    </location>
</feature>
<comment type="caution">
    <text evidence="2">The sequence shown here is derived from an EMBL/GenBank/DDBJ whole genome shotgun (WGS) entry which is preliminary data.</text>
</comment>
<evidence type="ECO:0000256" key="1">
    <source>
        <dbReference type="SAM" id="MobiDB-lite"/>
    </source>
</evidence>
<name>A0A4Y2I0V0_ARAVE</name>
<feature type="region of interest" description="Disordered" evidence="1">
    <location>
        <begin position="119"/>
        <end position="143"/>
    </location>
</feature>
<sequence length="143" mass="15794">MRLCASSTIPFLNPVPTQCHKLTVSLELRLDFEVPPAQSLEEYCKPCYPCPAKAPGVPNDSRCNSSSTEAGSPSPDHSLTTPEGGMYYNWRDVTQPPLLLGMKQVPAYLSRATHREHETGVWSGRHSSRNNFSLHGDGLQNLQ</sequence>
<proteinExistence type="predicted"/>
<gene>
    <name evidence="2" type="ORF">AVEN_146314_1</name>
</gene>
<evidence type="ECO:0000313" key="2">
    <source>
        <dbReference type="EMBL" id="GBM71102.1"/>
    </source>
</evidence>